<keyword evidence="4" id="KW-1185">Reference proteome</keyword>
<dbReference type="RefSeq" id="WP_344880254.1">
    <property type="nucleotide sequence ID" value="NZ_BAABAL010000018.1"/>
</dbReference>
<keyword evidence="3" id="KW-0255">Endonuclease</keyword>
<dbReference type="CDD" id="cd00085">
    <property type="entry name" value="HNHc"/>
    <property type="match status" value="1"/>
</dbReference>
<dbReference type="Pfam" id="PF02720">
    <property type="entry name" value="DUF222"/>
    <property type="match status" value="1"/>
</dbReference>
<evidence type="ECO:0000313" key="4">
    <source>
        <dbReference type="Proteomes" id="UP001501747"/>
    </source>
</evidence>
<dbReference type="GO" id="GO:0004519">
    <property type="term" value="F:endonuclease activity"/>
    <property type="evidence" value="ECO:0007669"/>
    <property type="project" value="UniProtKB-KW"/>
</dbReference>
<protein>
    <submittedName>
        <fullName evidence="3">HNH endonuclease signature motif containing protein</fullName>
    </submittedName>
</protein>
<gene>
    <name evidence="3" type="ORF">GCM10022247_53660</name>
</gene>
<evidence type="ECO:0000313" key="3">
    <source>
        <dbReference type="EMBL" id="GAA4022671.1"/>
    </source>
</evidence>
<keyword evidence="3" id="KW-0378">Hydrolase</keyword>
<evidence type="ECO:0000259" key="2">
    <source>
        <dbReference type="Pfam" id="PF02720"/>
    </source>
</evidence>
<feature type="domain" description="DUF222" evidence="2">
    <location>
        <begin position="47"/>
        <end position="290"/>
    </location>
</feature>
<comment type="caution">
    <text evidence="3">The sequence shown here is derived from an EMBL/GenBank/DDBJ whole genome shotgun (WGS) entry which is preliminary data.</text>
</comment>
<accession>A0ABP7T8K3</accession>
<organism evidence="3 4">
    <name type="scientific">Allokutzneria multivorans</name>
    <dbReference type="NCBI Taxonomy" id="1142134"/>
    <lineage>
        <taxon>Bacteria</taxon>
        <taxon>Bacillati</taxon>
        <taxon>Actinomycetota</taxon>
        <taxon>Actinomycetes</taxon>
        <taxon>Pseudonocardiales</taxon>
        <taxon>Pseudonocardiaceae</taxon>
        <taxon>Allokutzneria</taxon>
    </lineage>
</organism>
<dbReference type="Proteomes" id="UP001501747">
    <property type="component" value="Unassembled WGS sequence"/>
</dbReference>
<dbReference type="EMBL" id="BAABAL010000018">
    <property type="protein sequence ID" value="GAA4022671.1"/>
    <property type="molecule type" value="Genomic_DNA"/>
</dbReference>
<evidence type="ECO:0000256" key="1">
    <source>
        <dbReference type="SAM" id="MobiDB-lite"/>
    </source>
</evidence>
<sequence>MPPDDPDELLHAAYTAIGKAVADFSTVLVGYVSDLDACDREYAENMLMPLLRVTRAKANRLLDRATDLTARPLVLKALVEGRVDEGKALMILDLLRNLSVVHAAIAEEALLAHASRNNYTATRRYAIRYIHRLDPTAADRRHEEKRKARLVEKVPLEDGMALLRLLMTAHDAALAFDHVDRIARSLPKDDRTLDQKRSDVAKDLLLGRDTPTPAGKTTVYLTMPITSALGLTKDPGILGGYGPLPARIAREIAAGGVWKRILTDPVTGMAEEISDVYRPSAKQRELIAARYPTCTAIGCNQPAHRCDLDHCRPFDGTNTTIKNLRPKCRHHHRMKTHSNWKCRNLPDGTHEWTTPRGKTYNAEPVPIAEPAPF</sequence>
<keyword evidence="3" id="KW-0540">Nuclease</keyword>
<dbReference type="InterPro" id="IPR003870">
    <property type="entry name" value="DUF222"/>
</dbReference>
<feature type="region of interest" description="Disordered" evidence="1">
    <location>
        <begin position="346"/>
        <end position="373"/>
    </location>
</feature>
<proteinExistence type="predicted"/>
<dbReference type="InterPro" id="IPR003615">
    <property type="entry name" value="HNH_nuc"/>
</dbReference>
<name>A0ABP7T8K3_9PSEU</name>
<reference evidence="4" key="1">
    <citation type="journal article" date="2019" name="Int. J. Syst. Evol. Microbiol.">
        <title>The Global Catalogue of Microorganisms (GCM) 10K type strain sequencing project: providing services to taxonomists for standard genome sequencing and annotation.</title>
        <authorList>
            <consortium name="The Broad Institute Genomics Platform"/>
            <consortium name="The Broad Institute Genome Sequencing Center for Infectious Disease"/>
            <person name="Wu L."/>
            <person name="Ma J."/>
        </authorList>
    </citation>
    <scope>NUCLEOTIDE SEQUENCE [LARGE SCALE GENOMIC DNA]</scope>
    <source>
        <strain evidence="4">JCM 17342</strain>
    </source>
</reference>